<protein>
    <recommendedName>
        <fullName evidence="5 12">Cytidine deaminase</fullName>
        <ecNumber evidence="4 12">3.5.4.5</ecNumber>
    </recommendedName>
    <alternativeName>
        <fullName evidence="9 12">Cytidine aminohydrolase</fullName>
    </alternativeName>
</protein>
<dbReference type="InterPro" id="IPR050202">
    <property type="entry name" value="Cyt/Deoxycyt_deaminase"/>
</dbReference>
<evidence type="ECO:0000256" key="10">
    <source>
        <dbReference type="ARBA" id="ARBA00049252"/>
    </source>
</evidence>
<keyword evidence="7 12" id="KW-0378">Hydrolase</keyword>
<dbReference type="EMBL" id="BAABLW010000003">
    <property type="protein sequence ID" value="GAA4914971.1"/>
    <property type="molecule type" value="Genomic_DNA"/>
</dbReference>
<dbReference type="SUPFAM" id="SSF53927">
    <property type="entry name" value="Cytidine deaminase-like"/>
    <property type="match status" value="1"/>
</dbReference>
<dbReference type="EC" id="3.5.4.5" evidence="4 12"/>
<dbReference type="Gene3D" id="3.40.140.10">
    <property type="entry name" value="Cytidine Deaminase, domain 2"/>
    <property type="match status" value="1"/>
</dbReference>
<gene>
    <name evidence="14" type="ORF">GCM10025790_07540</name>
</gene>
<proteinExistence type="inferred from homology"/>
<evidence type="ECO:0000313" key="14">
    <source>
        <dbReference type="EMBL" id="GAA4914971.1"/>
    </source>
</evidence>
<dbReference type="NCBIfam" id="NF004064">
    <property type="entry name" value="PRK05578.1"/>
    <property type="match status" value="1"/>
</dbReference>
<dbReference type="PROSITE" id="PS51747">
    <property type="entry name" value="CYT_DCMP_DEAMINASES_2"/>
    <property type="match status" value="1"/>
</dbReference>
<dbReference type="NCBIfam" id="TIGR01354">
    <property type="entry name" value="cyt_deam_tetra"/>
    <property type="match status" value="1"/>
</dbReference>
<reference evidence="15" key="1">
    <citation type="journal article" date="2019" name="Int. J. Syst. Evol. Microbiol.">
        <title>The Global Catalogue of Microorganisms (GCM) 10K type strain sequencing project: providing services to taxonomists for standard genome sequencing and annotation.</title>
        <authorList>
            <consortium name="The Broad Institute Genomics Platform"/>
            <consortium name="The Broad Institute Genome Sequencing Center for Infectious Disease"/>
            <person name="Wu L."/>
            <person name="Ma J."/>
        </authorList>
    </citation>
    <scope>NUCLEOTIDE SEQUENCE [LARGE SCALE GENOMIC DNA]</scope>
    <source>
        <strain evidence="15">JCM 19129</strain>
    </source>
</reference>
<comment type="similarity">
    <text evidence="3 12">Belongs to the cytidine and deoxycytidylate deaminase family.</text>
</comment>
<keyword evidence="6 12" id="KW-0479">Metal-binding</keyword>
<evidence type="ECO:0000256" key="11">
    <source>
        <dbReference type="ARBA" id="ARBA00049558"/>
    </source>
</evidence>
<dbReference type="Pfam" id="PF00383">
    <property type="entry name" value="dCMP_cyt_deam_1"/>
    <property type="match status" value="1"/>
</dbReference>
<evidence type="ECO:0000256" key="7">
    <source>
        <dbReference type="ARBA" id="ARBA00022801"/>
    </source>
</evidence>
<dbReference type="InterPro" id="IPR006262">
    <property type="entry name" value="Cyt_deam_tetra"/>
</dbReference>
<evidence type="ECO:0000256" key="5">
    <source>
        <dbReference type="ARBA" id="ARBA00018266"/>
    </source>
</evidence>
<sequence length="139" mass="14419">MSETSAIAPGVDFAALTSAAREAMTRAYAPYSGYPVGAAALTEDGRIITGCNVENASYGVGLCAECALVGQLQLTGGGTLRAFTCVNADGDYITPCGRCRQLLYEFAGETLWIKTAAGITTIEGLLPEAFGPRDLENIA</sequence>
<feature type="domain" description="CMP/dCMP-type deaminase" evidence="13">
    <location>
        <begin position="11"/>
        <end position="133"/>
    </location>
</feature>
<accession>A0ABP9FVV6</accession>
<evidence type="ECO:0000259" key="13">
    <source>
        <dbReference type="PROSITE" id="PS51747"/>
    </source>
</evidence>
<evidence type="ECO:0000256" key="8">
    <source>
        <dbReference type="ARBA" id="ARBA00022833"/>
    </source>
</evidence>
<comment type="catalytic activity">
    <reaction evidence="11 12">
        <text>cytidine + H2O + H(+) = uridine + NH4(+)</text>
        <dbReference type="Rhea" id="RHEA:16069"/>
        <dbReference type="ChEBI" id="CHEBI:15377"/>
        <dbReference type="ChEBI" id="CHEBI:15378"/>
        <dbReference type="ChEBI" id="CHEBI:16704"/>
        <dbReference type="ChEBI" id="CHEBI:17562"/>
        <dbReference type="ChEBI" id="CHEBI:28938"/>
        <dbReference type="EC" id="3.5.4.5"/>
    </reaction>
</comment>
<dbReference type="InterPro" id="IPR002125">
    <property type="entry name" value="CMP_dCMP_dom"/>
</dbReference>
<evidence type="ECO:0000256" key="4">
    <source>
        <dbReference type="ARBA" id="ARBA00012783"/>
    </source>
</evidence>
<dbReference type="PANTHER" id="PTHR11644">
    <property type="entry name" value="CYTIDINE DEAMINASE"/>
    <property type="match status" value="1"/>
</dbReference>
<organism evidence="14 15">
    <name type="scientific">Nesterenkonia rhizosphaerae</name>
    <dbReference type="NCBI Taxonomy" id="1348272"/>
    <lineage>
        <taxon>Bacteria</taxon>
        <taxon>Bacillati</taxon>
        <taxon>Actinomycetota</taxon>
        <taxon>Actinomycetes</taxon>
        <taxon>Micrococcales</taxon>
        <taxon>Micrococcaceae</taxon>
        <taxon>Nesterenkonia</taxon>
    </lineage>
</organism>
<evidence type="ECO:0000256" key="6">
    <source>
        <dbReference type="ARBA" id="ARBA00022723"/>
    </source>
</evidence>
<comment type="catalytic activity">
    <reaction evidence="10 12">
        <text>2'-deoxycytidine + H2O + H(+) = 2'-deoxyuridine + NH4(+)</text>
        <dbReference type="Rhea" id="RHEA:13433"/>
        <dbReference type="ChEBI" id="CHEBI:15377"/>
        <dbReference type="ChEBI" id="CHEBI:15378"/>
        <dbReference type="ChEBI" id="CHEBI:15698"/>
        <dbReference type="ChEBI" id="CHEBI:16450"/>
        <dbReference type="ChEBI" id="CHEBI:28938"/>
        <dbReference type="EC" id="3.5.4.5"/>
    </reaction>
</comment>
<comment type="function">
    <text evidence="2 12">This enzyme scavenges exogenous and endogenous cytidine and 2'-deoxycytidine for UMP synthesis.</text>
</comment>
<keyword evidence="8 12" id="KW-0862">Zinc</keyword>
<evidence type="ECO:0000256" key="2">
    <source>
        <dbReference type="ARBA" id="ARBA00003949"/>
    </source>
</evidence>
<evidence type="ECO:0000256" key="1">
    <source>
        <dbReference type="ARBA" id="ARBA00001947"/>
    </source>
</evidence>
<evidence type="ECO:0000256" key="12">
    <source>
        <dbReference type="RuleBase" id="RU364006"/>
    </source>
</evidence>
<dbReference type="InterPro" id="IPR016193">
    <property type="entry name" value="Cytidine_deaminase-like"/>
</dbReference>
<comment type="caution">
    <text evidence="14">The sequence shown here is derived from an EMBL/GenBank/DDBJ whole genome shotgun (WGS) entry which is preliminary data.</text>
</comment>
<dbReference type="PANTHER" id="PTHR11644:SF2">
    <property type="entry name" value="CYTIDINE DEAMINASE"/>
    <property type="match status" value="1"/>
</dbReference>
<dbReference type="Proteomes" id="UP001500368">
    <property type="component" value="Unassembled WGS sequence"/>
</dbReference>
<name>A0ABP9FVV6_9MICC</name>
<keyword evidence="15" id="KW-1185">Reference proteome</keyword>
<dbReference type="RefSeq" id="WP_345476748.1">
    <property type="nucleotide sequence ID" value="NZ_BAABLW010000003.1"/>
</dbReference>
<dbReference type="CDD" id="cd01283">
    <property type="entry name" value="cytidine_deaminase"/>
    <property type="match status" value="1"/>
</dbReference>
<evidence type="ECO:0000256" key="3">
    <source>
        <dbReference type="ARBA" id="ARBA00006576"/>
    </source>
</evidence>
<evidence type="ECO:0000313" key="15">
    <source>
        <dbReference type="Proteomes" id="UP001500368"/>
    </source>
</evidence>
<evidence type="ECO:0000256" key="9">
    <source>
        <dbReference type="ARBA" id="ARBA00032005"/>
    </source>
</evidence>
<comment type="cofactor">
    <cofactor evidence="1 12">
        <name>Zn(2+)</name>
        <dbReference type="ChEBI" id="CHEBI:29105"/>
    </cofactor>
</comment>